<dbReference type="GO" id="GO:0000049">
    <property type="term" value="F:tRNA binding"/>
    <property type="evidence" value="ECO:0007669"/>
    <property type="project" value="UniProtKB-KW"/>
</dbReference>
<feature type="compositionally biased region" description="Basic and acidic residues" evidence="6">
    <location>
        <begin position="73"/>
        <end position="83"/>
    </location>
</feature>
<dbReference type="Pfam" id="PF01195">
    <property type="entry name" value="Pept_tRNA_hydro"/>
    <property type="match status" value="1"/>
</dbReference>
<name>A0A6A5XJG4_9PLEO</name>
<evidence type="ECO:0000256" key="5">
    <source>
        <dbReference type="ARBA" id="ARBA00038063"/>
    </source>
</evidence>
<dbReference type="InterPro" id="IPR036416">
    <property type="entry name" value="Pept_tRNA_hydro_sf"/>
</dbReference>
<dbReference type="EC" id="3.1.1.29" evidence="1"/>
<dbReference type="OrthoDB" id="1711136at2759"/>
<keyword evidence="3 7" id="KW-0378">Hydrolase</keyword>
<dbReference type="Proteomes" id="UP000799778">
    <property type="component" value="Unassembled WGS sequence"/>
</dbReference>
<protein>
    <recommendedName>
        <fullName evidence="1">peptidyl-tRNA hydrolase</fullName>
        <ecNumber evidence="1">3.1.1.29</ecNumber>
    </recommendedName>
</protein>
<organism evidence="7 8">
    <name type="scientific">Aaosphaeria arxii CBS 175.79</name>
    <dbReference type="NCBI Taxonomy" id="1450172"/>
    <lineage>
        <taxon>Eukaryota</taxon>
        <taxon>Fungi</taxon>
        <taxon>Dikarya</taxon>
        <taxon>Ascomycota</taxon>
        <taxon>Pezizomycotina</taxon>
        <taxon>Dothideomycetes</taxon>
        <taxon>Pleosporomycetidae</taxon>
        <taxon>Pleosporales</taxon>
        <taxon>Pleosporales incertae sedis</taxon>
        <taxon>Aaosphaeria</taxon>
    </lineage>
</organism>
<reference evidence="7" key="1">
    <citation type="journal article" date="2020" name="Stud. Mycol.">
        <title>101 Dothideomycetes genomes: a test case for predicting lifestyles and emergence of pathogens.</title>
        <authorList>
            <person name="Haridas S."/>
            <person name="Albert R."/>
            <person name="Binder M."/>
            <person name="Bloem J."/>
            <person name="Labutti K."/>
            <person name="Salamov A."/>
            <person name="Andreopoulos B."/>
            <person name="Baker S."/>
            <person name="Barry K."/>
            <person name="Bills G."/>
            <person name="Bluhm B."/>
            <person name="Cannon C."/>
            <person name="Castanera R."/>
            <person name="Culley D."/>
            <person name="Daum C."/>
            <person name="Ezra D."/>
            <person name="Gonzalez J."/>
            <person name="Henrissat B."/>
            <person name="Kuo A."/>
            <person name="Liang C."/>
            <person name="Lipzen A."/>
            <person name="Lutzoni F."/>
            <person name="Magnuson J."/>
            <person name="Mondo S."/>
            <person name="Nolan M."/>
            <person name="Ohm R."/>
            <person name="Pangilinan J."/>
            <person name="Park H.-J."/>
            <person name="Ramirez L."/>
            <person name="Alfaro M."/>
            <person name="Sun H."/>
            <person name="Tritt A."/>
            <person name="Yoshinaga Y."/>
            <person name="Zwiers L.-H."/>
            <person name="Turgeon B."/>
            <person name="Goodwin S."/>
            <person name="Spatafora J."/>
            <person name="Crous P."/>
            <person name="Grigoriev I."/>
        </authorList>
    </citation>
    <scope>NUCLEOTIDE SEQUENCE</scope>
    <source>
        <strain evidence="7">CBS 175.79</strain>
    </source>
</reference>
<dbReference type="PANTHER" id="PTHR17224:SF1">
    <property type="entry name" value="PEPTIDYL-TRNA HYDROLASE"/>
    <property type="match status" value="1"/>
</dbReference>
<evidence type="ECO:0000313" key="7">
    <source>
        <dbReference type="EMBL" id="KAF2012890.1"/>
    </source>
</evidence>
<dbReference type="GO" id="GO:0004045">
    <property type="term" value="F:peptidyl-tRNA hydrolase activity"/>
    <property type="evidence" value="ECO:0007669"/>
    <property type="project" value="UniProtKB-EC"/>
</dbReference>
<feature type="compositionally biased region" description="Polar residues" evidence="6">
    <location>
        <begin position="60"/>
        <end position="72"/>
    </location>
</feature>
<dbReference type="AlphaFoldDB" id="A0A6A5XJG4"/>
<keyword evidence="8" id="KW-1185">Reference proteome</keyword>
<dbReference type="PROSITE" id="PS01196">
    <property type="entry name" value="PEPT_TRNA_HYDROL_2"/>
    <property type="match status" value="1"/>
</dbReference>
<evidence type="ECO:0000256" key="6">
    <source>
        <dbReference type="SAM" id="MobiDB-lite"/>
    </source>
</evidence>
<dbReference type="RefSeq" id="XP_033381229.1">
    <property type="nucleotide sequence ID" value="XM_033528750.1"/>
</dbReference>
<dbReference type="Gene3D" id="3.40.50.1470">
    <property type="entry name" value="Peptidyl-tRNA hydrolase"/>
    <property type="match status" value="1"/>
</dbReference>
<dbReference type="NCBIfam" id="TIGR00447">
    <property type="entry name" value="pth"/>
    <property type="match status" value="1"/>
</dbReference>
<gene>
    <name evidence="7" type="ORF">BU24DRAFT_425503</name>
</gene>
<dbReference type="EMBL" id="ML978072">
    <property type="protein sequence ID" value="KAF2012890.1"/>
    <property type="molecule type" value="Genomic_DNA"/>
</dbReference>
<comment type="similarity">
    <text evidence="5">Belongs to the PTH family.</text>
</comment>
<evidence type="ECO:0000256" key="4">
    <source>
        <dbReference type="ARBA" id="ARBA00022884"/>
    </source>
</evidence>
<dbReference type="GeneID" id="54286147"/>
<dbReference type="InterPro" id="IPR018171">
    <property type="entry name" value="Pept_tRNA_hydro_CS"/>
</dbReference>
<evidence type="ECO:0000256" key="2">
    <source>
        <dbReference type="ARBA" id="ARBA00022555"/>
    </source>
</evidence>
<feature type="compositionally biased region" description="Basic residues" evidence="6">
    <location>
        <begin position="84"/>
        <end position="93"/>
    </location>
</feature>
<dbReference type="InterPro" id="IPR001328">
    <property type="entry name" value="Pept_tRNA_hydro"/>
</dbReference>
<evidence type="ECO:0000256" key="1">
    <source>
        <dbReference type="ARBA" id="ARBA00013260"/>
    </source>
</evidence>
<accession>A0A6A5XJG4</accession>
<sequence>MDENAQTRAHVADPASIANRDFADQEILLANCPPLSHFREDQQIVVTDRSLKSKKHGSINHRTGSSGLNESCTFHRSELESYSRHKSSQKSSKRKPDNVPLSLSLGSRVSGASIELSAINTPLCISNNSTTPNPDIFPPMPPTQFYPLLVCSLGNPGKQYANTLHSAGHNVIEVIRARGQYLPFQKGMSGLVSTPNMTRAKIHLIWGAVKEKQAELAPGEDDFTLWQSTKLMNVSGPSVRSAWTTFLAQQKSKGHNARLVILHDELESKLGHVTIRQGVASPKGHNGIKSCQASLRDTEFWRIGVGIGRPESRDPAVVSKYVLGKMTVREEQAMQDASFHVLKALRLIAEGNA</sequence>
<dbReference type="SUPFAM" id="SSF53178">
    <property type="entry name" value="Peptidyl-tRNA hydrolase-like"/>
    <property type="match status" value="1"/>
</dbReference>
<evidence type="ECO:0000256" key="3">
    <source>
        <dbReference type="ARBA" id="ARBA00022801"/>
    </source>
</evidence>
<proteinExistence type="inferred from homology"/>
<keyword evidence="2" id="KW-0820">tRNA-binding</keyword>
<feature type="region of interest" description="Disordered" evidence="6">
    <location>
        <begin position="49"/>
        <end position="102"/>
    </location>
</feature>
<dbReference type="PANTHER" id="PTHR17224">
    <property type="entry name" value="PEPTIDYL-TRNA HYDROLASE"/>
    <property type="match status" value="1"/>
</dbReference>
<keyword evidence="4" id="KW-0694">RNA-binding</keyword>
<evidence type="ECO:0000313" key="8">
    <source>
        <dbReference type="Proteomes" id="UP000799778"/>
    </source>
</evidence>